<dbReference type="Proteomes" id="UP001597097">
    <property type="component" value="Unassembled WGS sequence"/>
</dbReference>
<proteinExistence type="predicted"/>
<protein>
    <submittedName>
        <fullName evidence="2">GNAT family N-acetyltransferase</fullName>
        <ecNumber evidence="2">2.3.-.-</ecNumber>
    </submittedName>
</protein>
<feature type="domain" description="N-acetyltransferase" evidence="1">
    <location>
        <begin position="10"/>
        <end position="173"/>
    </location>
</feature>
<dbReference type="EC" id="2.3.-.-" evidence="2"/>
<dbReference type="InterPro" id="IPR000182">
    <property type="entry name" value="GNAT_dom"/>
</dbReference>
<evidence type="ECO:0000313" key="2">
    <source>
        <dbReference type="EMBL" id="MFD1535619.1"/>
    </source>
</evidence>
<gene>
    <name evidence="2" type="ORF">ACFSJ0_01155</name>
</gene>
<evidence type="ECO:0000259" key="1">
    <source>
        <dbReference type="PROSITE" id="PS51186"/>
    </source>
</evidence>
<dbReference type="InterPro" id="IPR051531">
    <property type="entry name" value="N-acetyltransferase"/>
</dbReference>
<dbReference type="PANTHER" id="PTHR43792">
    <property type="entry name" value="GNAT FAMILY, PUTATIVE (AFU_ORTHOLOGUE AFUA_3G00765)-RELATED-RELATED"/>
    <property type="match status" value="1"/>
</dbReference>
<dbReference type="EMBL" id="JBHUCM010000002">
    <property type="protein sequence ID" value="MFD1535619.1"/>
    <property type="molecule type" value="Genomic_DNA"/>
</dbReference>
<dbReference type="RefSeq" id="WP_219537876.1">
    <property type="nucleotide sequence ID" value="NZ_JAHKRM010000041.1"/>
</dbReference>
<keyword evidence="2" id="KW-0808">Transferase</keyword>
<accession>A0ABW4FZM1</accession>
<sequence>MHSYLETDRMTLRRFTEADADDLVELHNDPDVMRYLNGGKATPREVIVGETLPAFIRGGYFAAVERESGEFLGWFHLRAPKGGTEDEPELGYRLRKSSWGKGYATEGSLALIDKAFAELGARRVFAQTMSVNRGSRRVMEKCGLRFVRTFFADWPDVIDGSDQGEVEYELLRPDWAAQAKR</sequence>
<reference evidence="3" key="1">
    <citation type="journal article" date="2019" name="Int. J. Syst. Evol. Microbiol.">
        <title>The Global Catalogue of Microorganisms (GCM) 10K type strain sequencing project: providing services to taxonomists for standard genome sequencing and annotation.</title>
        <authorList>
            <consortium name="The Broad Institute Genomics Platform"/>
            <consortium name="The Broad Institute Genome Sequencing Center for Infectious Disease"/>
            <person name="Wu L."/>
            <person name="Ma J."/>
        </authorList>
    </citation>
    <scope>NUCLEOTIDE SEQUENCE [LARGE SCALE GENOMIC DNA]</scope>
    <source>
        <strain evidence="3">CGMCC 1.15399</strain>
    </source>
</reference>
<comment type="caution">
    <text evidence="2">The sequence shown here is derived from an EMBL/GenBank/DDBJ whole genome shotgun (WGS) entry which is preliminary data.</text>
</comment>
<organism evidence="2 3">
    <name type="scientific">Nonomuraea guangzhouensis</name>
    <dbReference type="NCBI Taxonomy" id="1291555"/>
    <lineage>
        <taxon>Bacteria</taxon>
        <taxon>Bacillati</taxon>
        <taxon>Actinomycetota</taxon>
        <taxon>Actinomycetes</taxon>
        <taxon>Streptosporangiales</taxon>
        <taxon>Streptosporangiaceae</taxon>
        <taxon>Nonomuraea</taxon>
    </lineage>
</organism>
<dbReference type="GO" id="GO:0016746">
    <property type="term" value="F:acyltransferase activity"/>
    <property type="evidence" value="ECO:0007669"/>
    <property type="project" value="UniProtKB-KW"/>
</dbReference>
<name>A0ABW4FZM1_9ACTN</name>
<dbReference type="PROSITE" id="PS51186">
    <property type="entry name" value="GNAT"/>
    <property type="match status" value="1"/>
</dbReference>
<dbReference type="PANTHER" id="PTHR43792:SF16">
    <property type="entry name" value="N-ACETYLTRANSFERASE DOMAIN-CONTAINING PROTEIN"/>
    <property type="match status" value="1"/>
</dbReference>
<keyword evidence="3" id="KW-1185">Reference proteome</keyword>
<evidence type="ECO:0000313" key="3">
    <source>
        <dbReference type="Proteomes" id="UP001597097"/>
    </source>
</evidence>
<keyword evidence="2" id="KW-0012">Acyltransferase</keyword>
<dbReference type="Pfam" id="PF13302">
    <property type="entry name" value="Acetyltransf_3"/>
    <property type="match status" value="1"/>
</dbReference>